<dbReference type="GO" id="GO:0003735">
    <property type="term" value="F:structural constituent of ribosome"/>
    <property type="evidence" value="ECO:0007669"/>
    <property type="project" value="InterPro"/>
</dbReference>
<dbReference type="RefSeq" id="XP_007603725.1">
    <property type="nucleotide sequence ID" value="XM_007603663.1"/>
</dbReference>
<dbReference type="EMBL" id="JH370131">
    <property type="protein sequence ID" value="ELA42520.1"/>
    <property type="molecule type" value="Genomic_DNA"/>
</dbReference>
<organism evidence="5 6">
    <name type="scientific">Vittaforma corneae (strain ATCC 50505)</name>
    <name type="common">Microsporidian parasite</name>
    <name type="synonym">Nosema corneum</name>
    <dbReference type="NCBI Taxonomy" id="993615"/>
    <lineage>
        <taxon>Eukaryota</taxon>
        <taxon>Fungi</taxon>
        <taxon>Fungi incertae sedis</taxon>
        <taxon>Microsporidia</taxon>
        <taxon>Nosematidae</taxon>
        <taxon>Vittaforma</taxon>
    </lineage>
</organism>
<keyword evidence="4" id="KW-0175">Coiled coil</keyword>
<keyword evidence="6" id="KW-1185">Reference proteome</keyword>
<dbReference type="InterPro" id="IPR018255">
    <property type="entry name" value="Ribosomal_uL16_CS_euk_arc"/>
</dbReference>
<sequence>MGRRPAKCYRLISKKAYVKSRFCRGVPESKIAIHDLGNRKAHVEAFPARINLVSAEKENISSEALEAARIAANKYMIKTIGKDNYHLRVCCQPIHILRINKMLTCAGADRLQTGMRGSFGKAYGRAARVFVGRHILSVRTKENFIKDAKEALRRAKNKLPGQQQIQVSQIFGFTGITKEEFEKLKAEKKICLVSGSTVSIIKNKGSVESYLNKISRAL</sequence>
<dbReference type="InterPro" id="IPR001197">
    <property type="entry name" value="Ribosomal_uL16_euk_arch"/>
</dbReference>
<comment type="similarity">
    <text evidence="1">Belongs to the universal ribosomal protein uL16 family.</text>
</comment>
<dbReference type="GeneID" id="19880990"/>
<dbReference type="STRING" id="993615.L2GPT6"/>
<dbReference type="Gene3D" id="3.90.1170.10">
    <property type="entry name" value="Ribosomal protein L10e/L16"/>
    <property type="match status" value="1"/>
</dbReference>
<dbReference type="AlphaFoldDB" id="L2GPT6"/>
<dbReference type="Proteomes" id="UP000011082">
    <property type="component" value="Unassembled WGS sequence"/>
</dbReference>
<evidence type="ECO:0000313" key="6">
    <source>
        <dbReference type="Proteomes" id="UP000011082"/>
    </source>
</evidence>
<dbReference type="InterPro" id="IPR036920">
    <property type="entry name" value="Ribosomal_uL16_sf"/>
</dbReference>
<dbReference type="PANTHER" id="PTHR11726">
    <property type="entry name" value="60S RIBOSOMAL PROTEIN L10"/>
    <property type="match status" value="1"/>
</dbReference>
<dbReference type="InterPro" id="IPR016180">
    <property type="entry name" value="Ribosomal_uL16_dom"/>
</dbReference>
<dbReference type="PROSITE" id="PS01257">
    <property type="entry name" value="RIBOSOMAL_L10E"/>
    <property type="match status" value="1"/>
</dbReference>
<keyword evidence="3" id="KW-0687">Ribonucleoprotein</keyword>
<dbReference type="CDD" id="cd01433">
    <property type="entry name" value="Ribosomal_L16_L10e"/>
    <property type="match status" value="1"/>
</dbReference>
<dbReference type="SUPFAM" id="SSF54686">
    <property type="entry name" value="Ribosomal protein L16p/L10e"/>
    <property type="match status" value="1"/>
</dbReference>
<accession>L2GPT6</accession>
<keyword evidence="2 5" id="KW-0689">Ribosomal protein</keyword>
<dbReference type="GO" id="GO:0006415">
    <property type="term" value="P:translational termination"/>
    <property type="evidence" value="ECO:0007669"/>
    <property type="project" value="EnsemblFungi"/>
</dbReference>
<dbReference type="OMA" id="HHVIREN"/>
<dbReference type="InParanoid" id="L2GPT6"/>
<gene>
    <name evidence="5" type="ORF">VICG_00272</name>
</gene>
<reference evidence="6" key="1">
    <citation type="submission" date="2011-05" db="EMBL/GenBank/DDBJ databases">
        <title>The genome sequence of Vittaforma corneae strain ATCC 50505.</title>
        <authorList>
            <consortium name="The Broad Institute Genome Sequencing Platform"/>
            <person name="Cuomo C."/>
            <person name="Didier E."/>
            <person name="Bowers L."/>
            <person name="Young S.K."/>
            <person name="Zeng Q."/>
            <person name="Gargeya S."/>
            <person name="Fitzgerald M."/>
            <person name="Haas B."/>
            <person name="Abouelleil A."/>
            <person name="Alvarado L."/>
            <person name="Arachchi H.M."/>
            <person name="Berlin A."/>
            <person name="Chapman S.B."/>
            <person name="Gearin G."/>
            <person name="Goldberg J."/>
            <person name="Griggs A."/>
            <person name="Gujja S."/>
            <person name="Hansen M."/>
            <person name="Heiman D."/>
            <person name="Howarth C."/>
            <person name="Larimer J."/>
            <person name="Lui A."/>
            <person name="MacDonald P.J.P."/>
            <person name="McCowen C."/>
            <person name="Montmayeur A."/>
            <person name="Murphy C."/>
            <person name="Neiman D."/>
            <person name="Pearson M."/>
            <person name="Priest M."/>
            <person name="Roberts A."/>
            <person name="Saif S."/>
            <person name="Shea T."/>
            <person name="Sisk P."/>
            <person name="Stolte C."/>
            <person name="Sykes S."/>
            <person name="Wortman J."/>
            <person name="Nusbaum C."/>
            <person name="Birren B."/>
        </authorList>
    </citation>
    <scope>NUCLEOTIDE SEQUENCE [LARGE SCALE GENOMIC DNA]</scope>
    <source>
        <strain evidence="6">ATCC 50505</strain>
    </source>
</reference>
<evidence type="ECO:0000256" key="3">
    <source>
        <dbReference type="ARBA" id="ARBA00023274"/>
    </source>
</evidence>
<dbReference type="HOGENOM" id="CLU_084051_0_0_1"/>
<dbReference type="OrthoDB" id="10258869at2759"/>
<dbReference type="NCBIfam" id="NF003239">
    <property type="entry name" value="PRK04199.1-4"/>
    <property type="match status" value="1"/>
</dbReference>
<dbReference type="FunCoup" id="L2GPT6">
    <property type="interactions" value="129"/>
</dbReference>
<protein>
    <submittedName>
        <fullName evidence="5">Ribosomal protein L10.e</fullName>
    </submittedName>
</protein>
<name>L2GPT6_VITCO</name>
<dbReference type="PIRSF" id="PIRSF005590">
    <property type="entry name" value="Ribosomal_L10"/>
    <property type="match status" value="1"/>
</dbReference>
<dbReference type="GO" id="GO:0022625">
    <property type="term" value="C:cytosolic large ribosomal subunit"/>
    <property type="evidence" value="ECO:0007669"/>
    <property type="project" value="EnsemblFungi"/>
</dbReference>
<dbReference type="Pfam" id="PF00252">
    <property type="entry name" value="Ribosomal_L16"/>
    <property type="match status" value="1"/>
</dbReference>
<dbReference type="VEuPathDB" id="MicrosporidiaDB:VICG_00272"/>
<evidence type="ECO:0000256" key="1">
    <source>
        <dbReference type="ARBA" id="ARBA00008931"/>
    </source>
</evidence>
<evidence type="ECO:0000256" key="4">
    <source>
        <dbReference type="SAM" id="Coils"/>
    </source>
</evidence>
<dbReference type="GO" id="GO:0000027">
    <property type="term" value="P:ribosomal large subunit assembly"/>
    <property type="evidence" value="ECO:0007669"/>
    <property type="project" value="EnsemblFungi"/>
</dbReference>
<proteinExistence type="inferred from homology"/>
<feature type="coiled-coil region" evidence="4">
    <location>
        <begin position="138"/>
        <end position="165"/>
    </location>
</feature>
<dbReference type="InterPro" id="IPR047873">
    <property type="entry name" value="Ribosomal_uL16"/>
</dbReference>
<evidence type="ECO:0000256" key="2">
    <source>
        <dbReference type="ARBA" id="ARBA00022980"/>
    </source>
</evidence>
<dbReference type="FunFam" id="3.90.1170.10:FF:000002">
    <property type="entry name" value="60S ribosomal protein L10"/>
    <property type="match status" value="1"/>
</dbReference>
<evidence type="ECO:0000313" key="5">
    <source>
        <dbReference type="EMBL" id="ELA42520.1"/>
    </source>
</evidence>